<accession>M0IRW1</accession>
<gene>
    <name evidence="4" type="ORF">C440_00435</name>
</gene>
<comment type="caution">
    <text evidence="4">The sequence shown here is derived from an EMBL/GenBank/DDBJ whole genome shotgun (WGS) entry which is preliminary data.</text>
</comment>
<evidence type="ECO:0000313" key="5">
    <source>
        <dbReference type="Proteomes" id="UP000011550"/>
    </source>
</evidence>
<keyword evidence="2" id="KW-0812">Transmembrane</keyword>
<evidence type="ECO:0000256" key="1">
    <source>
        <dbReference type="SAM" id="MobiDB-lite"/>
    </source>
</evidence>
<dbReference type="Pfam" id="PF24166">
    <property type="entry name" value="DUF7410"/>
    <property type="match status" value="1"/>
</dbReference>
<proteinExistence type="predicted"/>
<dbReference type="EMBL" id="AOLN01000001">
    <property type="protein sequence ID" value="ELZ98777.1"/>
    <property type="molecule type" value="Genomic_DNA"/>
</dbReference>
<dbReference type="Proteomes" id="UP000011550">
    <property type="component" value="Unassembled WGS sequence"/>
</dbReference>
<dbReference type="STRING" id="662479.C440_00435"/>
<reference evidence="4 5" key="1">
    <citation type="journal article" date="2014" name="PLoS Genet.">
        <title>Phylogenetically driven sequencing of extremely halophilic archaea reveals strategies for static and dynamic osmo-response.</title>
        <authorList>
            <person name="Becker E.A."/>
            <person name="Seitzer P.M."/>
            <person name="Tritt A."/>
            <person name="Larsen D."/>
            <person name="Krusor M."/>
            <person name="Yao A.I."/>
            <person name="Wu D."/>
            <person name="Madern D."/>
            <person name="Eisen J.A."/>
            <person name="Darling A.E."/>
            <person name="Facciotti M.T."/>
        </authorList>
    </citation>
    <scope>NUCLEOTIDE SEQUENCE [LARGE SCALE GENOMIC DNA]</scope>
    <source>
        <strain evidence="4 5">ATCC BAA-1512</strain>
    </source>
</reference>
<dbReference type="PATRIC" id="fig|662479.7.peg.88"/>
<evidence type="ECO:0000256" key="2">
    <source>
        <dbReference type="SAM" id="Phobius"/>
    </source>
</evidence>
<keyword evidence="5" id="KW-1185">Reference proteome</keyword>
<feature type="compositionally biased region" description="Basic and acidic residues" evidence="1">
    <location>
        <begin position="1"/>
        <end position="23"/>
    </location>
</feature>
<dbReference type="InterPro" id="IPR055833">
    <property type="entry name" value="DUF7410"/>
</dbReference>
<feature type="region of interest" description="Disordered" evidence="1">
    <location>
        <begin position="1"/>
        <end position="49"/>
    </location>
</feature>
<keyword evidence="2" id="KW-1133">Transmembrane helix</keyword>
<organism evidence="4 5">
    <name type="scientific">Haloferax mucosum ATCC BAA-1512</name>
    <dbReference type="NCBI Taxonomy" id="662479"/>
    <lineage>
        <taxon>Archaea</taxon>
        <taxon>Methanobacteriati</taxon>
        <taxon>Methanobacteriota</taxon>
        <taxon>Stenosarchaea group</taxon>
        <taxon>Halobacteria</taxon>
        <taxon>Halobacteriales</taxon>
        <taxon>Haloferacaceae</taxon>
        <taxon>Haloferax</taxon>
    </lineage>
</organism>
<feature type="domain" description="C2H2-type" evidence="3">
    <location>
        <begin position="52"/>
        <end position="73"/>
    </location>
</feature>
<keyword evidence="2" id="KW-0472">Membrane</keyword>
<feature type="transmembrane region" description="Helical" evidence="2">
    <location>
        <begin position="102"/>
        <end position="121"/>
    </location>
</feature>
<sequence length="123" mass="13523">MRSLDDGRSKRVGDDATVSEERSSAGQTSNEERHTVVPETAVPDGETPAATCPYCDRPFRRARLRDLHVGEMHERRSASDEAAYRDAVKAEDEALFRYHLKVAGALGVVFTALFLLAVVGFSV</sequence>
<evidence type="ECO:0000259" key="3">
    <source>
        <dbReference type="PROSITE" id="PS00028"/>
    </source>
</evidence>
<protein>
    <recommendedName>
        <fullName evidence="3">C2H2-type domain-containing protein</fullName>
    </recommendedName>
</protein>
<dbReference type="InterPro" id="IPR013087">
    <property type="entry name" value="Znf_C2H2_type"/>
</dbReference>
<evidence type="ECO:0000313" key="4">
    <source>
        <dbReference type="EMBL" id="ELZ98777.1"/>
    </source>
</evidence>
<dbReference type="AlphaFoldDB" id="M0IRW1"/>
<name>M0IRW1_9EURY</name>
<dbReference type="PROSITE" id="PS00028">
    <property type="entry name" value="ZINC_FINGER_C2H2_1"/>
    <property type="match status" value="1"/>
</dbReference>